<name>A0A3B0TZD9_9ZZZZ</name>
<dbReference type="InterPro" id="IPR006076">
    <property type="entry name" value="FAD-dep_OxRdtase"/>
</dbReference>
<reference evidence="2" key="1">
    <citation type="submission" date="2018-06" db="EMBL/GenBank/DDBJ databases">
        <authorList>
            <person name="Zhirakovskaya E."/>
        </authorList>
    </citation>
    <scope>NUCLEOTIDE SEQUENCE</scope>
</reference>
<gene>
    <name evidence="2" type="ORF">MNBD_ALPHA12-1878</name>
</gene>
<evidence type="ECO:0000259" key="1">
    <source>
        <dbReference type="Pfam" id="PF01266"/>
    </source>
</evidence>
<dbReference type="Pfam" id="PF01266">
    <property type="entry name" value="DAO"/>
    <property type="match status" value="1"/>
</dbReference>
<dbReference type="EMBL" id="UOEO01000172">
    <property type="protein sequence ID" value="VAW21483.1"/>
    <property type="molecule type" value="Genomic_DNA"/>
</dbReference>
<sequence>MNYPDSYYVEEATATIRQEAPWHTDELPKEVDTIVVGGGFAGLTTALELARSGKSVALFEANKIGWGASGRNGGFVSEGFAQGLPALISRLGHDHAKALVALSISGGEFVRRQANSIDPAIIGGHGWLLAYRHHDPEAVKKTQALYNAHGMKRRIVERSELRELLKSQTYFEALENSRAFHIQPLTYALGLAQKAHMAGAGIFENCAVDALDKNGALWQASAAGKIIKAQHVVLAGSAYMSGLYPRLQNAILPVATYVVATEPMARQLDKAISYSGAISDNRRAGDYYRRLKDGRLLWGGRITTRRSEPKKLAQMLKSDIDKIYPQLGDFKISHAWSGLMGYAAHKMPIIGELESGIWAVTGFGGHGLSTTAMGGQLIASAIAEGDDRWRQFSSFGPVWAGGALGRAAVQAIYWFMQGRDRIEEKRKPHFSKKRDEG</sequence>
<evidence type="ECO:0000313" key="2">
    <source>
        <dbReference type="EMBL" id="VAW21483.1"/>
    </source>
</evidence>
<protein>
    <recommendedName>
        <fullName evidence="1">FAD dependent oxidoreductase domain-containing protein</fullName>
    </recommendedName>
</protein>
<dbReference type="PANTHER" id="PTHR13847:SF281">
    <property type="entry name" value="FAD DEPENDENT OXIDOREDUCTASE DOMAIN-CONTAINING PROTEIN"/>
    <property type="match status" value="1"/>
</dbReference>
<dbReference type="Gene3D" id="3.50.50.60">
    <property type="entry name" value="FAD/NAD(P)-binding domain"/>
    <property type="match status" value="1"/>
</dbReference>
<dbReference type="InterPro" id="IPR036188">
    <property type="entry name" value="FAD/NAD-bd_sf"/>
</dbReference>
<accession>A0A3B0TZD9</accession>
<organism evidence="2">
    <name type="scientific">hydrothermal vent metagenome</name>
    <dbReference type="NCBI Taxonomy" id="652676"/>
    <lineage>
        <taxon>unclassified sequences</taxon>
        <taxon>metagenomes</taxon>
        <taxon>ecological metagenomes</taxon>
    </lineage>
</organism>
<proteinExistence type="predicted"/>
<dbReference type="AlphaFoldDB" id="A0A3B0TZD9"/>
<dbReference type="Gene3D" id="3.30.9.10">
    <property type="entry name" value="D-Amino Acid Oxidase, subunit A, domain 2"/>
    <property type="match status" value="1"/>
</dbReference>
<dbReference type="GO" id="GO:0005737">
    <property type="term" value="C:cytoplasm"/>
    <property type="evidence" value="ECO:0007669"/>
    <property type="project" value="TreeGrafter"/>
</dbReference>
<feature type="domain" description="FAD dependent oxidoreductase" evidence="1">
    <location>
        <begin position="32"/>
        <end position="380"/>
    </location>
</feature>
<dbReference type="SUPFAM" id="SSF51905">
    <property type="entry name" value="FAD/NAD(P)-binding domain"/>
    <property type="match status" value="1"/>
</dbReference>
<dbReference type="PANTHER" id="PTHR13847">
    <property type="entry name" value="SARCOSINE DEHYDROGENASE-RELATED"/>
    <property type="match status" value="1"/>
</dbReference>